<evidence type="ECO:0000313" key="6">
    <source>
        <dbReference type="Proteomes" id="UP000463224"/>
    </source>
</evidence>
<keyword evidence="2 3" id="KW-0456">Lyase</keyword>
<organism evidence="5 6">
    <name type="scientific">Nitratireductor arenosus</name>
    <dbReference type="NCBI Taxonomy" id="2682096"/>
    <lineage>
        <taxon>Bacteria</taxon>
        <taxon>Pseudomonadati</taxon>
        <taxon>Pseudomonadota</taxon>
        <taxon>Alphaproteobacteria</taxon>
        <taxon>Hyphomicrobiales</taxon>
        <taxon>Phyllobacteriaceae</taxon>
        <taxon>Nitratireductor</taxon>
    </lineage>
</organism>
<dbReference type="PIRSF" id="PIRSF001365">
    <property type="entry name" value="DHDPS"/>
    <property type="match status" value="1"/>
</dbReference>
<reference evidence="5 6" key="1">
    <citation type="submission" date="2019-12" db="EMBL/GenBank/DDBJ databases">
        <title>Nitratireductor arenosus sp. nov., Isolated from sea sand, Jeju island, South Korea.</title>
        <authorList>
            <person name="Kim W."/>
        </authorList>
    </citation>
    <scope>NUCLEOTIDE SEQUENCE [LARGE SCALE GENOMIC DNA]</scope>
    <source>
        <strain evidence="5 6">CAU 1489</strain>
    </source>
</reference>
<dbReference type="EMBL" id="WPHG01000001">
    <property type="protein sequence ID" value="MVA96259.1"/>
    <property type="molecule type" value="Genomic_DNA"/>
</dbReference>
<evidence type="ECO:0000256" key="4">
    <source>
        <dbReference type="PIRSR" id="PIRSR001365-2"/>
    </source>
</evidence>
<evidence type="ECO:0000256" key="2">
    <source>
        <dbReference type="ARBA" id="ARBA00023239"/>
    </source>
</evidence>
<keyword evidence="6" id="KW-1185">Reference proteome</keyword>
<dbReference type="SUPFAM" id="SSF51569">
    <property type="entry name" value="Aldolase"/>
    <property type="match status" value="1"/>
</dbReference>
<protein>
    <submittedName>
        <fullName evidence="5">Dihydrodipicolinate synthase family protein</fullName>
    </submittedName>
</protein>
<dbReference type="PANTHER" id="PTHR12128">
    <property type="entry name" value="DIHYDRODIPICOLINATE SYNTHASE"/>
    <property type="match status" value="1"/>
</dbReference>
<dbReference type="CDD" id="cd00408">
    <property type="entry name" value="DHDPS-like"/>
    <property type="match status" value="1"/>
</dbReference>
<sequence>MSRTNFKGVYPMAYTFFDEDGELDLAALRAQIEALIGWNADGITILGLAGEVHKLSAGERARVVECAGETIAGRVPLAVTVAERTARDQIAFGRLAEQCGASWLILQPAAVRDVSETEHMRFFGTVADGIDLPLGIQIAPEYLGQGFSVASLVEMQAQHPNLTMMKTEMSALGVGDFIERTQGAFDVFNGQAGVGMIDCIEAGCAGFIPGAETGDISSAIYRLYVSGDAGDKARAVALYKQVLPLWHMIMESIDTLLVYGKPLIAERVSALSGKSRAPHSTASAFGRERVRVWAQTVLAQAGEAA</sequence>
<proteinExistence type="inferred from homology"/>
<evidence type="ECO:0000313" key="5">
    <source>
        <dbReference type="EMBL" id="MVA96259.1"/>
    </source>
</evidence>
<dbReference type="PANTHER" id="PTHR12128:SF66">
    <property type="entry name" value="4-HYDROXY-2-OXOGLUTARATE ALDOLASE, MITOCHONDRIAL"/>
    <property type="match status" value="1"/>
</dbReference>
<accession>A0A844QEM2</accession>
<gene>
    <name evidence="5" type="ORF">GN330_03210</name>
</gene>
<dbReference type="GO" id="GO:0008840">
    <property type="term" value="F:4-hydroxy-tetrahydrodipicolinate synthase activity"/>
    <property type="evidence" value="ECO:0007669"/>
    <property type="project" value="TreeGrafter"/>
</dbReference>
<evidence type="ECO:0000256" key="1">
    <source>
        <dbReference type="ARBA" id="ARBA00007592"/>
    </source>
</evidence>
<dbReference type="GO" id="GO:0005829">
    <property type="term" value="C:cytosol"/>
    <property type="evidence" value="ECO:0007669"/>
    <property type="project" value="TreeGrafter"/>
</dbReference>
<comment type="similarity">
    <text evidence="1 3">Belongs to the DapA family.</text>
</comment>
<comment type="caution">
    <text evidence="5">The sequence shown here is derived from an EMBL/GenBank/DDBJ whole genome shotgun (WGS) entry which is preliminary data.</text>
</comment>
<dbReference type="RefSeq" id="WP_156711221.1">
    <property type="nucleotide sequence ID" value="NZ_WPHG01000001.1"/>
</dbReference>
<dbReference type="Gene3D" id="3.20.20.70">
    <property type="entry name" value="Aldolase class I"/>
    <property type="match status" value="1"/>
</dbReference>
<feature type="binding site" evidence="4">
    <location>
        <position position="208"/>
    </location>
    <ligand>
        <name>pyruvate</name>
        <dbReference type="ChEBI" id="CHEBI:15361"/>
    </ligand>
</feature>
<dbReference type="InterPro" id="IPR002220">
    <property type="entry name" value="DapA-like"/>
</dbReference>
<evidence type="ECO:0000256" key="3">
    <source>
        <dbReference type="PIRNR" id="PIRNR001365"/>
    </source>
</evidence>
<dbReference type="Proteomes" id="UP000463224">
    <property type="component" value="Unassembled WGS sequence"/>
</dbReference>
<dbReference type="SMART" id="SM01130">
    <property type="entry name" value="DHDPS"/>
    <property type="match status" value="1"/>
</dbReference>
<name>A0A844QEM2_9HYPH</name>
<dbReference type="AlphaFoldDB" id="A0A844QEM2"/>
<dbReference type="Pfam" id="PF00701">
    <property type="entry name" value="DHDPS"/>
    <property type="match status" value="1"/>
</dbReference>
<dbReference type="InterPro" id="IPR013785">
    <property type="entry name" value="Aldolase_TIM"/>
</dbReference>